<dbReference type="InterPro" id="IPR037883">
    <property type="entry name" value="Knr4/Smi1-like_sf"/>
</dbReference>
<feature type="region of interest" description="Disordered" evidence="1">
    <location>
        <begin position="112"/>
        <end position="139"/>
    </location>
</feature>
<gene>
    <name evidence="3" type="ORF">B0J13DRAFT_597374</name>
</gene>
<comment type="caution">
    <text evidence="3">The sequence shown here is derived from an EMBL/GenBank/DDBJ whole genome shotgun (WGS) entry which is preliminary data.</text>
</comment>
<dbReference type="SMART" id="SM00860">
    <property type="entry name" value="SMI1_KNR4"/>
    <property type="match status" value="1"/>
</dbReference>
<dbReference type="Pfam" id="PF09346">
    <property type="entry name" value="SMI1_KNR4"/>
    <property type="match status" value="1"/>
</dbReference>
<evidence type="ECO:0000313" key="3">
    <source>
        <dbReference type="EMBL" id="KAH7136952.1"/>
    </source>
</evidence>
<dbReference type="EMBL" id="JAGMUU010000016">
    <property type="protein sequence ID" value="KAH7136952.1"/>
    <property type="molecule type" value="Genomic_DNA"/>
</dbReference>
<dbReference type="InterPro" id="IPR018958">
    <property type="entry name" value="Knr4/Smi1-like_dom"/>
</dbReference>
<dbReference type="Gene3D" id="3.40.1580.10">
    <property type="entry name" value="SMI1/KNR4-like"/>
    <property type="match status" value="1"/>
</dbReference>
<evidence type="ECO:0000256" key="1">
    <source>
        <dbReference type="SAM" id="MobiDB-lite"/>
    </source>
</evidence>
<keyword evidence="4" id="KW-1185">Reference proteome</keyword>
<dbReference type="Proteomes" id="UP000717696">
    <property type="component" value="Unassembled WGS sequence"/>
</dbReference>
<dbReference type="OrthoDB" id="2788868at2759"/>
<dbReference type="SUPFAM" id="SSF160631">
    <property type="entry name" value="SMI1/KNR4-like"/>
    <property type="match status" value="1"/>
</dbReference>
<protein>
    <recommendedName>
        <fullName evidence="2">Knr4/Smi1-like domain-containing protein</fullName>
    </recommendedName>
</protein>
<sequence>MRSLRRSGFKGQLRIPPPFVEDAADVDFSLVRVFRLDEADIAQLRPKFDANAVLTDRCLPDEFAVLGQIGTAKTLISLLLSEHSSDWQPHQIRFPAFASAEANQWLGRIPQENRTEEKLDNVGAQMPPDLREESDTAQDDLSRLERLPKHPENCDNTTGGAAMQRSSALADALATAIRSDSEHTSSIEEIEADTRVQKVLGHASKRMHTNRAIQYLAERRANWPLLSAEALARKVPVDMDKLDALTKKPSRRFLNILKMDLDRNTKANGVSFYAKICKEVPESLFVQPPATDERISALERKVDATLPNDYKEFLKISNGGGGTWNGYFLDPPFSGVNDIDWAEIYVDDIPNELHDTPTGNMDLELPDGREWPSYEKPLKLGSKDILDALEAYKEAMTSLDTPDAVKQQTRKLIASRYSSWESGEGAACARKSAMGVWEGEGERDAGSFAYSCIADDP</sequence>
<feature type="domain" description="Knr4/Smi1-like" evidence="2">
    <location>
        <begin position="289"/>
        <end position="391"/>
    </location>
</feature>
<evidence type="ECO:0000313" key="4">
    <source>
        <dbReference type="Proteomes" id="UP000717696"/>
    </source>
</evidence>
<reference evidence="3" key="1">
    <citation type="journal article" date="2021" name="Nat. Commun.">
        <title>Genetic determinants of endophytism in the Arabidopsis root mycobiome.</title>
        <authorList>
            <person name="Mesny F."/>
            <person name="Miyauchi S."/>
            <person name="Thiergart T."/>
            <person name="Pickel B."/>
            <person name="Atanasova L."/>
            <person name="Karlsson M."/>
            <person name="Huettel B."/>
            <person name="Barry K.W."/>
            <person name="Haridas S."/>
            <person name="Chen C."/>
            <person name="Bauer D."/>
            <person name="Andreopoulos W."/>
            <person name="Pangilinan J."/>
            <person name="LaButti K."/>
            <person name="Riley R."/>
            <person name="Lipzen A."/>
            <person name="Clum A."/>
            <person name="Drula E."/>
            <person name="Henrissat B."/>
            <person name="Kohler A."/>
            <person name="Grigoriev I.V."/>
            <person name="Martin F.M."/>
            <person name="Hacquard S."/>
        </authorList>
    </citation>
    <scope>NUCLEOTIDE SEQUENCE</scope>
    <source>
        <strain evidence="3">MPI-CAGE-AT-0021</strain>
    </source>
</reference>
<evidence type="ECO:0000259" key="2">
    <source>
        <dbReference type="SMART" id="SM00860"/>
    </source>
</evidence>
<name>A0A9P9IX55_9HYPO</name>
<organism evidence="3 4">
    <name type="scientific">Dactylonectria estremocensis</name>
    <dbReference type="NCBI Taxonomy" id="1079267"/>
    <lineage>
        <taxon>Eukaryota</taxon>
        <taxon>Fungi</taxon>
        <taxon>Dikarya</taxon>
        <taxon>Ascomycota</taxon>
        <taxon>Pezizomycotina</taxon>
        <taxon>Sordariomycetes</taxon>
        <taxon>Hypocreomycetidae</taxon>
        <taxon>Hypocreales</taxon>
        <taxon>Nectriaceae</taxon>
        <taxon>Dactylonectria</taxon>
    </lineage>
</organism>
<proteinExistence type="predicted"/>
<accession>A0A9P9IX55</accession>
<dbReference type="AlphaFoldDB" id="A0A9P9IX55"/>
<feature type="compositionally biased region" description="Basic and acidic residues" evidence="1">
    <location>
        <begin position="129"/>
        <end position="139"/>
    </location>
</feature>